<protein>
    <submittedName>
        <fullName evidence="1">Uncharacterized protein</fullName>
    </submittedName>
</protein>
<dbReference type="EMBL" id="CABVLU010000003">
    <property type="protein sequence ID" value="VVT55106.1"/>
    <property type="molecule type" value="Genomic_DNA"/>
</dbReference>
<name>A0A5E8BUG1_9ASCO</name>
<accession>A0A5E8BUG1</accession>
<dbReference type="Proteomes" id="UP000398389">
    <property type="component" value="Unassembled WGS sequence"/>
</dbReference>
<dbReference type="GeneID" id="43583245"/>
<dbReference type="AlphaFoldDB" id="A0A5E8BUG1"/>
<keyword evidence="2" id="KW-1185">Reference proteome</keyword>
<gene>
    <name evidence="1" type="ORF">SAPINGB_P004430</name>
</gene>
<evidence type="ECO:0000313" key="2">
    <source>
        <dbReference type="Proteomes" id="UP000398389"/>
    </source>
</evidence>
<organism evidence="1 2">
    <name type="scientific">Magnusiomyces paraingens</name>
    <dbReference type="NCBI Taxonomy" id="2606893"/>
    <lineage>
        <taxon>Eukaryota</taxon>
        <taxon>Fungi</taxon>
        <taxon>Dikarya</taxon>
        <taxon>Ascomycota</taxon>
        <taxon>Saccharomycotina</taxon>
        <taxon>Dipodascomycetes</taxon>
        <taxon>Dipodascales</taxon>
        <taxon>Dipodascaceae</taxon>
        <taxon>Magnusiomyces</taxon>
    </lineage>
</organism>
<dbReference type="RefSeq" id="XP_031855036.1">
    <property type="nucleotide sequence ID" value="XM_031999145.1"/>
</dbReference>
<evidence type="ECO:0000313" key="1">
    <source>
        <dbReference type="EMBL" id="VVT55106.1"/>
    </source>
</evidence>
<sequence length="924" mass="106592">MPLHVLHEGKVIELEPPAEEIRNVYYESSIARTSYVYLLRNKLSRTFRDMKVSWTEIVMSPSNLGEVFELKDVYLKTSHTSSDDPNVFNFMEAVNSKDPSEILSAPLPLEENLSDLFPNEIKTPNDPNIRRRGDWSTHYQTVHYCHQGCSAYGEFVTPPLECPKCGTPTRQSKSFIISSLREKVREWYSIPSIAHTLKSRTKRARDPHNICDFFDSDVFMKLRQTKINNPSFSANYKEKIDRKYFQDENELAIAINITTARIYENELSVIVSAVCLNLPYEERYRNGNVHIISILPSFSALKFDWNTALIPLIEDFAEASTVGYTVYDSTIKKNVTVRTHVVGVSSDFNTSQNVVGIGLRRSFFECRDCPIKTLMFPSPSHHGVTLFNYVGIPCHYPPYGDRFTTFPRSTKFVFGTTRSNYGTGKSETFDEFCMGNGFMTPLKFFTLGSCSIENIHLPNPSHFMKFNVFQIFLFLFGITNISSFRLNSTERSKLLSIMENANQLTFRNKINRVTFDIEDLIEKSKAYIEPDRRYDMGEDQCFTFLDIIFAVYQFSGIPSVNKRFISEEALLYKVAFMEKYPRALINDFDKSVPELFKLFEKYIVKNDYHHLPELSIFLHSLIHLPKAIINYGNFDFSYSKAFDAINEYLMSMPDILDFNTLQLAESLGQIGAKYRWAESVKFDDQFEYVYLKLYLASSKYRLLKEKTPNFDFPTHSMRYYKTIRFLTLEATASFDDCLRFVEEPVENSSPSQFGYAQAFITINSNESSTLPGPSKSFVIIKKLVPGVVKPIRVQLKSLKISNASQNTVTAGHYTNVNLTHTKDSSLFEPQYVVVPLSQVIAPVFFLHDNTKFWFGLDLSFVMEYKDKNGKNVRLEKFTMGDEFDSNKKLYQQDDEGLPLSTSIAKRYHSKKINKIYVDYGPFSY</sequence>
<proteinExistence type="predicted"/>
<reference evidence="1 2" key="1">
    <citation type="submission" date="2019-09" db="EMBL/GenBank/DDBJ databases">
        <authorList>
            <person name="Brejova B."/>
        </authorList>
    </citation>
    <scope>NUCLEOTIDE SEQUENCE [LARGE SCALE GENOMIC DNA]</scope>
</reference>